<sequence length="68" mass="7591">MGGKRTEINKKRANSKFETPQNFHDFGEAAFSLRVQPIPEEERGEIACLLPATAILMRTGTFSGFFTV</sequence>
<dbReference type="Gramene" id="PGSC0003DMT400042663">
    <property type="protein sequence ID" value="PGSC0003DMT400042663"/>
    <property type="gene ID" value="PGSC0003DMG400016548"/>
</dbReference>
<name>M1BDF7_SOLTU</name>
<dbReference type="EnsemblPlants" id="PGSC0003DMT400042663">
    <property type="protein sequence ID" value="PGSC0003DMT400042663"/>
    <property type="gene ID" value="PGSC0003DMG400016548"/>
</dbReference>
<dbReference type="PaxDb" id="4113-PGSC0003DMT400042663"/>
<dbReference type="HOGENOM" id="CLU_2798964_0_0_1"/>
<keyword evidence="2" id="KW-1185">Reference proteome</keyword>
<protein>
    <submittedName>
        <fullName evidence="1">Uncharacterized protein</fullName>
    </submittedName>
</protein>
<dbReference type="AlphaFoldDB" id="M1BDF7"/>
<accession>M1BDF7</accession>
<dbReference type="InParanoid" id="M1BDF7"/>
<evidence type="ECO:0000313" key="2">
    <source>
        <dbReference type="Proteomes" id="UP000011115"/>
    </source>
</evidence>
<evidence type="ECO:0000313" key="1">
    <source>
        <dbReference type="EnsemblPlants" id="PGSC0003DMT400042663"/>
    </source>
</evidence>
<reference evidence="1" key="2">
    <citation type="submission" date="2015-06" db="UniProtKB">
        <authorList>
            <consortium name="EnsemblPlants"/>
        </authorList>
    </citation>
    <scope>IDENTIFICATION</scope>
    <source>
        <strain evidence="1">DM1-3 516 R44</strain>
    </source>
</reference>
<reference evidence="2" key="1">
    <citation type="journal article" date="2011" name="Nature">
        <title>Genome sequence and analysis of the tuber crop potato.</title>
        <authorList>
            <consortium name="The Potato Genome Sequencing Consortium"/>
        </authorList>
    </citation>
    <scope>NUCLEOTIDE SEQUENCE [LARGE SCALE GENOMIC DNA]</scope>
    <source>
        <strain evidence="2">cv. DM1-3 516 R44</strain>
    </source>
</reference>
<organism evidence="1 2">
    <name type="scientific">Solanum tuberosum</name>
    <name type="common">Potato</name>
    <dbReference type="NCBI Taxonomy" id="4113"/>
    <lineage>
        <taxon>Eukaryota</taxon>
        <taxon>Viridiplantae</taxon>
        <taxon>Streptophyta</taxon>
        <taxon>Embryophyta</taxon>
        <taxon>Tracheophyta</taxon>
        <taxon>Spermatophyta</taxon>
        <taxon>Magnoliopsida</taxon>
        <taxon>eudicotyledons</taxon>
        <taxon>Gunneridae</taxon>
        <taxon>Pentapetalae</taxon>
        <taxon>asterids</taxon>
        <taxon>lamiids</taxon>
        <taxon>Solanales</taxon>
        <taxon>Solanaceae</taxon>
        <taxon>Solanoideae</taxon>
        <taxon>Solaneae</taxon>
        <taxon>Solanum</taxon>
    </lineage>
</organism>
<proteinExistence type="predicted"/>
<dbReference type="Proteomes" id="UP000011115">
    <property type="component" value="Unassembled WGS sequence"/>
</dbReference>